<evidence type="ECO:0000313" key="2">
    <source>
        <dbReference type="EMBL" id="EDW31838.1"/>
    </source>
</evidence>
<gene>
    <name evidence="2" type="primary">Dper\GL10753</name>
    <name evidence="2" type="ORF">Dper_GL10753</name>
</gene>
<protein>
    <submittedName>
        <fullName evidence="2">GL10753</fullName>
    </submittedName>
</protein>
<dbReference type="OrthoDB" id="7873147at2759"/>
<proteinExistence type="predicted"/>
<dbReference type="AlphaFoldDB" id="B4GA86"/>
<dbReference type="Proteomes" id="UP000008744">
    <property type="component" value="Unassembled WGS sequence"/>
</dbReference>
<organism evidence="3">
    <name type="scientific">Drosophila persimilis</name>
    <name type="common">Fruit fly</name>
    <dbReference type="NCBI Taxonomy" id="7234"/>
    <lineage>
        <taxon>Eukaryota</taxon>
        <taxon>Metazoa</taxon>
        <taxon>Ecdysozoa</taxon>
        <taxon>Arthropoda</taxon>
        <taxon>Hexapoda</taxon>
        <taxon>Insecta</taxon>
        <taxon>Pterygota</taxon>
        <taxon>Neoptera</taxon>
        <taxon>Endopterygota</taxon>
        <taxon>Diptera</taxon>
        <taxon>Brachycera</taxon>
        <taxon>Muscomorpha</taxon>
        <taxon>Ephydroidea</taxon>
        <taxon>Drosophilidae</taxon>
        <taxon>Drosophila</taxon>
        <taxon>Sophophora</taxon>
    </lineage>
</organism>
<feature type="region of interest" description="Disordered" evidence="1">
    <location>
        <begin position="1"/>
        <end position="25"/>
    </location>
</feature>
<evidence type="ECO:0000313" key="3">
    <source>
        <dbReference type="Proteomes" id="UP000008744"/>
    </source>
</evidence>
<evidence type="ECO:0000256" key="1">
    <source>
        <dbReference type="SAM" id="MobiDB-lite"/>
    </source>
</evidence>
<dbReference type="EMBL" id="CH479181">
    <property type="protein sequence ID" value="EDW31838.1"/>
    <property type="molecule type" value="Genomic_DNA"/>
</dbReference>
<keyword evidence="3" id="KW-1185">Reference proteome</keyword>
<reference evidence="2 3" key="1">
    <citation type="journal article" date="2007" name="Nature">
        <title>Evolution of genes and genomes on the Drosophila phylogeny.</title>
        <authorList>
            <consortium name="Drosophila 12 Genomes Consortium"/>
            <person name="Clark A.G."/>
            <person name="Eisen M.B."/>
            <person name="Smith D.R."/>
            <person name="Bergman C.M."/>
            <person name="Oliver B."/>
            <person name="Markow T.A."/>
            <person name="Kaufman T.C."/>
            <person name="Kellis M."/>
            <person name="Gelbart W."/>
            <person name="Iyer V.N."/>
            <person name="Pollard D.A."/>
            <person name="Sackton T.B."/>
            <person name="Larracuente A.M."/>
            <person name="Singh N.D."/>
            <person name="Abad J.P."/>
            <person name="Abt D.N."/>
            <person name="Adryan B."/>
            <person name="Aguade M."/>
            <person name="Akashi H."/>
            <person name="Anderson W.W."/>
            <person name="Aquadro C.F."/>
            <person name="Ardell D.H."/>
            <person name="Arguello R."/>
            <person name="Artieri C.G."/>
            <person name="Barbash D.A."/>
            <person name="Barker D."/>
            <person name="Barsanti P."/>
            <person name="Batterham P."/>
            <person name="Batzoglou S."/>
            <person name="Begun D."/>
            <person name="Bhutkar A."/>
            <person name="Blanco E."/>
            <person name="Bosak S.A."/>
            <person name="Bradley R.K."/>
            <person name="Brand A.D."/>
            <person name="Brent M.R."/>
            <person name="Brooks A.N."/>
            <person name="Brown R.H."/>
            <person name="Butlin R.K."/>
            <person name="Caggese C."/>
            <person name="Calvi B.R."/>
            <person name="Bernardo de Carvalho A."/>
            <person name="Caspi A."/>
            <person name="Castrezana S."/>
            <person name="Celniker S.E."/>
            <person name="Chang J.L."/>
            <person name="Chapple C."/>
            <person name="Chatterji S."/>
            <person name="Chinwalla A."/>
            <person name="Civetta A."/>
            <person name="Clifton S.W."/>
            <person name="Comeron J.M."/>
            <person name="Costello J.C."/>
            <person name="Coyne J.A."/>
            <person name="Daub J."/>
            <person name="David R.G."/>
            <person name="Delcher A.L."/>
            <person name="Delehaunty K."/>
            <person name="Do C.B."/>
            <person name="Ebling H."/>
            <person name="Edwards K."/>
            <person name="Eickbush T."/>
            <person name="Evans J.D."/>
            <person name="Filipski A."/>
            <person name="Findeiss S."/>
            <person name="Freyhult E."/>
            <person name="Fulton L."/>
            <person name="Fulton R."/>
            <person name="Garcia A.C."/>
            <person name="Gardiner A."/>
            <person name="Garfield D.A."/>
            <person name="Garvin B.E."/>
            <person name="Gibson G."/>
            <person name="Gilbert D."/>
            <person name="Gnerre S."/>
            <person name="Godfrey J."/>
            <person name="Good R."/>
            <person name="Gotea V."/>
            <person name="Gravely B."/>
            <person name="Greenberg A.J."/>
            <person name="Griffiths-Jones S."/>
            <person name="Gross S."/>
            <person name="Guigo R."/>
            <person name="Gustafson E.A."/>
            <person name="Haerty W."/>
            <person name="Hahn M.W."/>
            <person name="Halligan D.L."/>
            <person name="Halpern A.L."/>
            <person name="Halter G.M."/>
            <person name="Han M.V."/>
            <person name="Heger A."/>
            <person name="Hillier L."/>
            <person name="Hinrichs A.S."/>
            <person name="Holmes I."/>
            <person name="Hoskins R.A."/>
            <person name="Hubisz M.J."/>
            <person name="Hultmark D."/>
            <person name="Huntley M.A."/>
            <person name="Jaffe D.B."/>
            <person name="Jagadeeshan S."/>
            <person name="Jeck W.R."/>
            <person name="Johnson J."/>
            <person name="Jones C.D."/>
            <person name="Jordan W.C."/>
            <person name="Karpen G.H."/>
            <person name="Kataoka E."/>
            <person name="Keightley P.D."/>
            <person name="Kheradpour P."/>
            <person name="Kirkness E.F."/>
            <person name="Koerich L.B."/>
            <person name="Kristiansen K."/>
            <person name="Kudrna D."/>
            <person name="Kulathinal R.J."/>
            <person name="Kumar S."/>
            <person name="Kwok R."/>
            <person name="Lander E."/>
            <person name="Langley C.H."/>
            <person name="Lapoint R."/>
            <person name="Lazzaro B.P."/>
            <person name="Lee S.J."/>
            <person name="Levesque L."/>
            <person name="Li R."/>
            <person name="Lin C.F."/>
            <person name="Lin M.F."/>
            <person name="Lindblad-Toh K."/>
            <person name="Llopart A."/>
            <person name="Long M."/>
            <person name="Low L."/>
            <person name="Lozovsky E."/>
            <person name="Lu J."/>
            <person name="Luo M."/>
            <person name="Machado C.A."/>
            <person name="Makalowski W."/>
            <person name="Marzo M."/>
            <person name="Matsuda M."/>
            <person name="Matzkin L."/>
            <person name="McAllister B."/>
            <person name="McBride C.S."/>
            <person name="McKernan B."/>
            <person name="McKernan K."/>
            <person name="Mendez-Lago M."/>
            <person name="Minx P."/>
            <person name="Mollenhauer M.U."/>
            <person name="Montooth K."/>
            <person name="Mount S.M."/>
            <person name="Mu X."/>
            <person name="Myers E."/>
            <person name="Negre B."/>
            <person name="Newfeld S."/>
            <person name="Nielsen R."/>
            <person name="Noor M.A."/>
            <person name="O'Grady P."/>
            <person name="Pachter L."/>
            <person name="Papaceit M."/>
            <person name="Parisi M.J."/>
            <person name="Parisi M."/>
            <person name="Parts L."/>
            <person name="Pedersen J.S."/>
            <person name="Pesole G."/>
            <person name="Phillippy A.M."/>
            <person name="Ponting C.P."/>
            <person name="Pop M."/>
            <person name="Porcelli D."/>
            <person name="Powell J.R."/>
            <person name="Prohaska S."/>
            <person name="Pruitt K."/>
            <person name="Puig M."/>
            <person name="Quesneville H."/>
            <person name="Ram K.R."/>
            <person name="Rand D."/>
            <person name="Rasmussen M.D."/>
            <person name="Reed L.K."/>
            <person name="Reenan R."/>
            <person name="Reily A."/>
            <person name="Remington K.A."/>
            <person name="Rieger T.T."/>
            <person name="Ritchie M.G."/>
            <person name="Robin C."/>
            <person name="Rogers Y.H."/>
            <person name="Rohde C."/>
            <person name="Rozas J."/>
            <person name="Rubenfield M.J."/>
            <person name="Ruiz A."/>
            <person name="Russo S."/>
            <person name="Salzberg S.L."/>
            <person name="Sanchez-Gracia A."/>
            <person name="Saranga D.J."/>
            <person name="Sato H."/>
            <person name="Schaeffer S.W."/>
            <person name="Schatz M.C."/>
            <person name="Schlenke T."/>
            <person name="Schwartz R."/>
            <person name="Segarra C."/>
            <person name="Singh R.S."/>
            <person name="Sirot L."/>
            <person name="Sirota M."/>
            <person name="Sisneros N.B."/>
            <person name="Smith C.D."/>
            <person name="Smith T.F."/>
            <person name="Spieth J."/>
            <person name="Stage D.E."/>
            <person name="Stark A."/>
            <person name="Stephan W."/>
            <person name="Strausberg R.L."/>
            <person name="Strempel S."/>
            <person name="Sturgill D."/>
            <person name="Sutton G."/>
            <person name="Sutton G.G."/>
            <person name="Tao W."/>
            <person name="Teichmann S."/>
            <person name="Tobari Y.N."/>
            <person name="Tomimura Y."/>
            <person name="Tsolas J.M."/>
            <person name="Valente V.L."/>
            <person name="Venter E."/>
            <person name="Venter J.C."/>
            <person name="Vicario S."/>
            <person name="Vieira F.G."/>
            <person name="Vilella A.J."/>
            <person name="Villasante A."/>
            <person name="Walenz B."/>
            <person name="Wang J."/>
            <person name="Wasserman M."/>
            <person name="Watts T."/>
            <person name="Wilson D."/>
            <person name="Wilson R.K."/>
            <person name="Wing R.A."/>
            <person name="Wolfner M.F."/>
            <person name="Wong A."/>
            <person name="Wong G.K."/>
            <person name="Wu C.I."/>
            <person name="Wu G."/>
            <person name="Yamamoto D."/>
            <person name="Yang H.P."/>
            <person name="Yang S.P."/>
            <person name="Yorke J.A."/>
            <person name="Yoshida K."/>
            <person name="Zdobnov E."/>
            <person name="Zhang P."/>
            <person name="Zhang Y."/>
            <person name="Zimin A.V."/>
            <person name="Baldwin J."/>
            <person name="Abdouelleil A."/>
            <person name="Abdulkadir J."/>
            <person name="Abebe A."/>
            <person name="Abera B."/>
            <person name="Abreu J."/>
            <person name="Acer S.C."/>
            <person name="Aftuck L."/>
            <person name="Alexander A."/>
            <person name="An P."/>
            <person name="Anderson E."/>
            <person name="Anderson S."/>
            <person name="Arachi H."/>
            <person name="Azer M."/>
            <person name="Bachantsang P."/>
            <person name="Barry A."/>
            <person name="Bayul T."/>
            <person name="Berlin A."/>
            <person name="Bessette D."/>
            <person name="Bloom T."/>
            <person name="Blye J."/>
            <person name="Boguslavskiy L."/>
            <person name="Bonnet C."/>
            <person name="Boukhgalter B."/>
            <person name="Bourzgui I."/>
            <person name="Brown A."/>
            <person name="Cahill P."/>
            <person name="Channer S."/>
            <person name="Cheshatsang Y."/>
            <person name="Chuda L."/>
            <person name="Citroen M."/>
            <person name="Collymore A."/>
            <person name="Cooke P."/>
            <person name="Costello M."/>
            <person name="D'Aco K."/>
            <person name="Daza R."/>
            <person name="De Haan G."/>
            <person name="DeGray S."/>
            <person name="DeMaso C."/>
            <person name="Dhargay N."/>
            <person name="Dooley K."/>
            <person name="Dooley E."/>
            <person name="Doricent M."/>
            <person name="Dorje P."/>
            <person name="Dorjee K."/>
            <person name="Dupes A."/>
            <person name="Elong R."/>
            <person name="Falk J."/>
            <person name="Farina A."/>
            <person name="Faro S."/>
            <person name="Ferguson D."/>
            <person name="Fisher S."/>
            <person name="Foley C.D."/>
            <person name="Franke A."/>
            <person name="Friedrich D."/>
            <person name="Gadbois L."/>
            <person name="Gearin G."/>
            <person name="Gearin C.R."/>
            <person name="Giannoukos G."/>
            <person name="Goode T."/>
            <person name="Graham J."/>
            <person name="Grandbois E."/>
            <person name="Grewal S."/>
            <person name="Gyaltsen K."/>
            <person name="Hafez N."/>
            <person name="Hagos B."/>
            <person name="Hall J."/>
            <person name="Henson C."/>
            <person name="Hollinger A."/>
            <person name="Honan T."/>
            <person name="Huard M.D."/>
            <person name="Hughes L."/>
            <person name="Hurhula B."/>
            <person name="Husby M.E."/>
            <person name="Kamat A."/>
            <person name="Kanga B."/>
            <person name="Kashin S."/>
            <person name="Khazanovich D."/>
            <person name="Kisner P."/>
            <person name="Lance K."/>
            <person name="Lara M."/>
            <person name="Lee W."/>
            <person name="Lennon N."/>
            <person name="Letendre F."/>
            <person name="LeVine R."/>
            <person name="Lipovsky A."/>
            <person name="Liu X."/>
            <person name="Liu J."/>
            <person name="Liu S."/>
            <person name="Lokyitsang T."/>
            <person name="Lokyitsang Y."/>
            <person name="Lubonja R."/>
            <person name="Lui A."/>
            <person name="MacDonald P."/>
            <person name="Magnisalis V."/>
            <person name="Maru K."/>
            <person name="Matthews C."/>
            <person name="McCusker W."/>
            <person name="McDonough S."/>
            <person name="Mehta T."/>
            <person name="Meldrim J."/>
            <person name="Meneus L."/>
            <person name="Mihai O."/>
            <person name="Mihalev A."/>
            <person name="Mihova T."/>
            <person name="Mittelman R."/>
            <person name="Mlenga V."/>
            <person name="Montmayeur A."/>
            <person name="Mulrain L."/>
            <person name="Navidi A."/>
            <person name="Naylor J."/>
            <person name="Negash T."/>
            <person name="Nguyen T."/>
            <person name="Nguyen N."/>
            <person name="Nicol R."/>
            <person name="Norbu C."/>
            <person name="Norbu N."/>
            <person name="Novod N."/>
            <person name="O'Neill B."/>
            <person name="Osman S."/>
            <person name="Markiewicz E."/>
            <person name="Oyono O.L."/>
            <person name="Patti C."/>
            <person name="Phunkhang P."/>
            <person name="Pierre F."/>
            <person name="Priest M."/>
            <person name="Raghuraman S."/>
            <person name="Rege F."/>
            <person name="Reyes R."/>
            <person name="Rise C."/>
            <person name="Rogov P."/>
            <person name="Ross K."/>
            <person name="Ryan E."/>
            <person name="Settipalli S."/>
            <person name="Shea T."/>
            <person name="Sherpa N."/>
            <person name="Shi L."/>
            <person name="Shih D."/>
            <person name="Sparrow T."/>
            <person name="Spaulding J."/>
            <person name="Stalker J."/>
            <person name="Stange-Thomann N."/>
            <person name="Stavropoulos S."/>
            <person name="Stone C."/>
            <person name="Strader C."/>
            <person name="Tesfaye S."/>
            <person name="Thomson T."/>
            <person name="Thoulutsang Y."/>
            <person name="Thoulutsang D."/>
            <person name="Topham K."/>
            <person name="Topping I."/>
            <person name="Tsamla T."/>
            <person name="Vassiliev H."/>
            <person name="Vo A."/>
            <person name="Wangchuk T."/>
            <person name="Wangdi T."/>
            <person name="Weiand M."/>
            <person name="Wilkinson J."/>
            <person name="Wilson A."/>
            <person name="Yadav S."/>
            <person name="Young G."/>
            <person name="Yu Q."/>
            <person name="Zembek L."/>
            <person name="Zhong D."/>
            <person name="Zimmer A."/>
            <person name="Zwirko Z."/>
            <person name="Jaffe D.B."/>
            <person name="Alvarez P."/>
            <person name="Brockman W."/>
            <person name="Butler J."/>
            <person name="Chin C."/>
            <person name="Gnerre S."/>
            <person name="Grabherr M."/>
            <person name="Kleber M."/>
            <person name="Mauceli E."/>
            <person name="MacCallum I."/>
        </authorList>
    </citation>
    <scope>NUCLEOTIDE SEQUENCE [LARGE SCALE GENOMIC DNA]</scope>
    <source>
        <strain evidence="3">MSH-3 / Tucson 14011-0111.49</strain>
    </source>
</reference>
<name>B4GA86_DROPE</name>
<sequence>MNASTQTDFRPHTHSVGTQAKLEGQPRGAFWQEPDFDMTFLTTPQTNVMFSLQELCRTLPSPAHAFRLYQALLPALVNRREFRSQK</sequence>
<dbReference type="HOGENOM" id="CLU_2500282_0_0_1"/>
<accession>B4GA86</accession>
<dbReference type="STRING" id="7234.B4GA86"/>